<reference evidence="1" key="1">
    <citation type="submission" date="2022-05" db="EMBL/GenBank/DDBJ databases">
        <title>Chromosome-level genome of Chaenocephalus aceratus.</title>
        <authorList>
            <person name="Park H."/>
        </authorList>
    </citation>
    <scope>NUCLEOTIDE SEQUENCE</scope>
    <source>
        <strain evidence="1">KU_202001</strain>
    </source>
</reference>
<dbReference type="EMBL" id="CM043785">
    <property type="protein sequence ID" value="KAI4832371.1"/>
    <property type="molecule type" value="Genomic_DNA"/>
</dbReference>
<comment type="caution">
    <text evidence="1">The sequence shown here is derived from an EMBL/GenBank/DDBJ whole genome shotgun (WGS) entry which is preliminary data.</text>
</comment>
<protein>
    <submittedName>
        <fullName evidence="1">Uncharacterized protein</fullName>
    </submittedName>
</protein>
<accession>A0ACB9XX08</accession>
<organism evidence="1 2">
    <name type="scientific">Chaenocephalus aceratus</name>
    <name type="common">Blackfin icefish</name>
    <name type="synonym">Chaenichthys aceratus</name>
    <dbReference type="NCBI Taxonomy" id="36190"/>
    <lineage>
        <taxon>Eukaryota</taxon>
        <taxon>Metazoa</taxon>
        <taxon>Chordata</taxon>
        <taxon>Craniata</taxon>
        <taxon>Vertebrata</taxon>
        <taxon>Euteleostomi</taxon>
        <taxon>Actinopterygii</taxon>
        <taxon>Neopterygii</taxon>
        <taxon>Teleostei</taxon>
        <taxon>Neoteleostei</taxon>
        <taxon>Acanthomorphata</taxon>
        <taxon>Eupercaria</taxon>
        <taxon>Perciformes</taxon>
        <taxon>Notothenioidei</taxon>
        <taxon>Channichthyidae</taxon>
        <taxon>Chaenocephalus</taxon>
    </lineage>
</organism>
<name>A0ACB9XX08_CHAAC</name>
<keyword evidence="2" id="KW-1185">Reference proteome</keyword>
<gene>
    <name evidence="1" type="ORF">KUCAC02_015340</name>
</gene>
<evidence type="ECO:0000313" key="2">
    <source>
        <dbReference type="Proteomes" id="UP001057452"/>
    </source>
</evidence>
<sequence length="76" mass="8477">MSEPVKTGKPARPKRQTDRPCRPALFSLFLSLYLAHLLSSSSVFQALEEETERTSNLRAQDNAEERKKKGGSVGTK</sequence>
<evidence type="ECO:0000313" key="1">
    <source>
        <dbReference type="EMBL" id="KAI4832371.1"/>
    </source>
</evidence>
<dbReference type="Proteomes" id="UP001057452">
    <property type="component" value="Chromosome 1"/>
</dbReference>
<proteinExistence type="predicted"/>